<evidence type="ECO:0000313" key="2">
    <source>
        <dbReference type="Proteomes" id="UP000029781"/>
    </source>
</evidence>
<dbReference type="GeneID" id="9887423"/>
<protein>
    <submittedName>
        <fullName evidence="1">Uncharacterized protein</fullName>
    </submittedName>
</protein>
<proteinExistence type="predicted"/>
<organismHost>
    <name type="scientific">Cafeteria roenbergensis</name>
    <name type="common">Marine flagellate</name>
    <dbReference type="NCBI Taxonomy" id="33653"/>
</organismHost>
<dbReference type="KEGG" id="vg:9887423"/>
<dbReference type="Proteomes" id="UP000029781">
    <property type="component" value="Segment"/>
</dbReference>
<name>E3T4E1_CROVB</name>
<dbReference type="RefSeq" id="YP_003969653.1">
    <property type="nucleotide sequence ID" value="NC_014637.1"/>
</dbReference>
<organism evidence="1 2">
    <name type="scientific">Cafeteria roenbergensis virus (strain BV-PW1)</name>
    <name type="common">CroV</name>
    <dbReference type="NCBI Taxonomy" id="693272"/>
    <lineage>
        <taxon>Viruses</taxon>
        <taxon>Varidnaviria</taxon>
        <taxon>Bamfordvirae</taxon>
        <taxon>Nucleocytoviricota</taxon>
        <taxon>Megaviricetes</taxon>
        <taxon>Imitervirales</taxon>
        <taxon>Mimiviridae</taxon>
        <taxon>Aliimimivirinae</taxon>
        <taxon>Rheavirus</taxon>
        <taxon>Rheavirus sinusmexicani</taxon>
    </lineage>
</organism>
<dbReference type="EMBL" id="GU244497">
    <property type="protein sequence ID" value="ADO67054.1"/>
    <property type="molecule type" value="Genomic_DNA"/>
</dbReference>
<gene>
    <name evidence="1" type="ORF">crov021</name>
</gene>
<accession>E3T4E1</accession>
<keyword evidence="2" id="KW-1185">Reference proteome</keyword>
<evidence type="ECO:0000313" key="1">
    <source>
        <dbReference type="EMBL" id="ADO67054.1"/>
    </source>
</evidence>
<sequence>MNKCSNKNFFVALTSTYDYIFGNKYNYVYPLNKETVLKSQRERKQMVPIDYTKTYIKSFEECKFIESTSDEAVKLEFRPFKSERDTNDKIISEFSNMNEDITNLVLEDNKYFEIIEYLLINNKYLNDKHLNDKNIYLGYFYNTFIRYVSLKDVLFDKLDKRGYINIYLLSNMILDKNPTIEELDKYLPKKFIPTENNYLSIIKKYGIYEDYYIDGIIALATIDPRFAKKVLENKIIYIFNNSYINYSFYGKLSRKNWKCFINSDFVFKNDSNAQSNLNRNPCLIIFYPECFHTEEIYLKALKSDINCYSYLNKKYITPKVKEYHNNNYM</sequence>
<reference evidence="1 2" key="1">
    <citation type="journal article" date="2010" name="Proc. Natl. Acad. Sci. U.S.A.">
        <title>Giant virus with a remarkable complement of genes infects marine zooplankton.</title>
        <authorList>
            <person name="Fischer M.G."/>
            <person name="Allen M.J."/>
            <person name="Wilson W.H."/>
            <person name="Suttle C.A."/>
        </authorList>
    </citation>
    <scope>NUCLEOTIDE SEQUENCE [LARGE SCALE GENOMIC DNA]</scope>
    <source>
        <strain evidence="1 2">BV-PW1</strain>
    </source>
</reference>